<dbReference type="InterPro" id="IPR029055">
    <property type="entry name" value="Ntn_hydrolases_N"/>
</dbReference>
<accession>A0A8K0JVD9</accession>
<evidence type="ECO:0000313" key="2">
    <source>
        <dbReference type="EMBL" id="KAG8223044.1"/>
    </source>
</evidence>
<dbReference type="GO" id="GO:0005839">
    <property type="term" value="C:proteasome core complex"/>
    <property type="evidence" value="ECO:0007669"/>
    <property type="project" value="InterPro"/>
</dbReference>
<dbReference type="InterPro" id="IPR023333">
    <property type="entry name" value="Proteasome_suB-type"/>
</dbReference>
<dbReference type="Proteomes" id="UP000792457">
    <property type="component" value="Unassembled WGS sequence"/>
</dbReference>
<gene>
    <name evidence="2" type="ORF">J437_LFUL011816</name>
</gene>
<reference evidence="2" key="2">
    <citation type="submission" date="2017-10" db="EMBL/GenBank/DDBJ databases">
        <title>Ladona fulva Genome sequencing and assembly.</title>
        <authorList>
            <person name="Murali S."/>
            <person name="Richards S."/>
            <person name="Bandaranaike D."/>
            <person name="Bellair M."/>
            <person name="Blankenburg K."/>
            <person name="Chao H."/>
            <person name="Dinh H."/>
            <person name="Doddapaneni H."/>
            <person name="Dugan-Rocha S."/>
            <person name="Elkadiri S."/>
            <person name="Gnanaolivu R."/>
            <person name="Hernandez B."/>
            <person name="Skinner E."/>
            <person name="Javaid M."/>
            <person name="Lee S."/>
            <person name="Li M."/>
            <person name="Ming W."/>
            <person name="Munidasa M."/>
            <person name="Muniz J."/>
            <person name="Nguyen L."/>
            <person name="Hughes D."/>
            <person name="Osuji N."/>
            <person name="Pu L.-L."/>
            <person name="Puazo M."/>
            <person name="Qu C."/>
            <person name="Quiroz J."/>
            <person name="Raj R."/>
            <person name="Weissenberger G."/>
            <person name="Xin Y."/>
            <person name="Zou X."/>
            <person name="Han Y."/>
            <person name="Worley K."/>
            <person name="Muzny D."/>
            <person name="Gibbs R."/>
        </authorList>
    </citation>
    <scope>NUCLEOTIDE SEQUENCE</scope>
    <source>
        <strain evidence="2">Sampled in the wild</strain>
    </source>
</reference>
<dbReference type="Gene3D" id="3.60.20.10">
    <property type="entry name" value="Glutamine Phosphoribosylpyrophosphate, subunit 1, domain 1"/>
    <property type="match status" value="1"/>
</dbReference>
<dbReference type="Pfam" id="PF00227">
    <property type="entry name" value="Proteasome"/>
    <property type="match status" value="1"/>
</dbReference>
<organism evidence="2 3">
    <name type="scientific">Ladona fulva</name>
    <name type="common">Scarce chaser dragonfly</name>
    <name type="synonym">Libellula fulva</name>
    <dbReference type="NCBI Taxonomy" id="123851"/>
    <lineage>
        <taxon>Eukaryota</taxon>
        <taxon>Metazoa</taxon>
        <taxon>Ecdysozoa</taxon>
        <taxon>Arthropoda</taxon>
        <taxon>Hexapoda</taxon>
        <taxon>Insecta</taxon>
        <taxon>Pterygota</taxon>
        <taxon>Palaeoptera</taxon>
        <taxon>Odonata</taxon>
        <taxon>Epiprocta</taxon>
        <taxon>Anisoptera</taxon>
        <taxon>Libelluloidea</taxon>
        <taxon>Libellulidae</taxon>
        <taxon>Ladona</taxon>
    </lineage>
</organism>
<sequence length="104" mass="11624">MIAETLNIPKTIVHELVTDNLDMRKVCAKLSTNNQKNHQVGGTCTEQLYGMCEALWEPDLEPDDLFETISQALVNACDRDAISGWGAVVHILRSSARRTLEKQL</sequence>
<dbReference type="PANTHER" id="PTHR32194:SF10">
    <property type="entry name" value="PROTEASOME SUBUNIT BETA TYPE-3"/>
    <property type="match status" value="1"/>
</dbReference>
<reference evidence="2" key="1">
    <citation type="submission" date="2013-04" db="EMBL/GenBank/DDBJ databases">
        <authorList>
            <person name="Qu J."/>
            <person name="Murali S.C."/>
            <person name="Bandaranaike D."/>
            <person name="Bellair M."/>
            <person name="Blankenburg K."/>
            <person name="Chao H."/>
            <person name="Dinh H."/>
            <person name="Doddapaneni H."/>
            <person name="Downs B."/>
            <person name="Dugan-Rocha S."/>
            <person name="Elkadiri S."/>
            <person name="Gnanaolivu R.D."/>
            <person name="Hernandez B."/>
            <person name="Javaid M."/>
            <person name="Jayaseelan J.C."/>
            <person name="Lee S."/>
            <person name="Li M."/>
            <person name="Ming W."/>
            <person name="Munidasa M."/>
            <person name="Muniz J."/>
            <person name="Nguyen L."/>
            <person name="Ongeri F."/>
            <person name="Osuji N."/>
            <person name="Pu L.-L."/>
            <person name="Puazo M."/>
            <person name="Qu C."/>
            <person name="Quiroz J."/>
            <person name="Raj R."/>
            <person name="Weissenberger G."/>
            <person name="Xin Y."/>
            <person name="Zou X."/>
            <person name="Han Y."/>
            <person name="Richards S."/>
            <person name="Worley K."/>
            <person name="Muzny D."/>
            <person name="Gibbs R."/>
        </authorList>
    </citation>
    <scope>NUCLEOTIDE SEQUENCE</scope>
    <source>
        <strain evidence="2">Sampled in the wild</strain>
    </source>
</reference>
<name>A0A8K0JVD9_LADFU</name>
<evidence type="ECO:0000256" key="1">
    <source>
        <dbReference type="ARBA" id="ARBA00026071"/>
    </source>
</evidence>
<dbReference type="GO" id="GO:0005737">
    <property type="term" value="C:cytoplasm"/>
    <property type="evidence" value="ECO:0007669"/>
    <property type="project" value="TreeGrafter"/>
</dbReference>
<dbReference type="AlphaFoldDB" id="A0A8K0JVD9"/>
<dbReference type="EMBL" id="KZ308151">
    <property type="protein sequence ID" value="KAG8223044.1"/>
    <property type="molecule type" value="Genomic_DNA"/>
</dbReference>
<dbReference type="GO" id="GO:0051603">
    <property type="term" value="P:proteolysis involved in protein catabolic process"/>
    <property type="evidence" value="ECO:0007669"/>
    <property type="project" value="InterPro"/>
</dbReference>
<keyword evidence="3" id="KW-1185">Reference proteome</keyword>
<dbReference type="InterPro" id="IPR001353">
    <property type="entry name" value="Proteasome_sua/b"/>
</dbReference>
<protein>
    <submittedName>
        <fullName evidence="2">Uncharacterized protein</fullName>
    </submittedName>
</protein>
<dbReference type="OrthoDB" id="204949at2759"/>
<dbReference type="SUPFAM" id="SSF56235">
    <property type="entry name" value="N-terminal nucleophile aminohydrolases (Ntn hydrolases)"/>
    <property type="match status" value="1"/>
</dbReference>
<evidence type="ECO:0000313" key="3">
    <source>
        <dbReference type="Proteomes" id="UP000792457"/>
    </source>
</evidence>
<comment type="caution">
    <text evidence="2">The sequence shown here is derived from an EMBL/GenBank/DDBJ whole genome shotgun (WGS) entry which is preliminary data.</text>
</comment>
<dbReference type="PANTHER" id="PTHR32194">
    <property type="entry name" value="METALLOPROTEASE TLDD"/>
    <property type="match status" value="1"/>
</dbReference>
<comment type="subunit">
    <text evidence="1">The 26S proteasome consists of a 20S proteasome core and two 19S regulatory subunits. The 20S proteasome core is composed of 28 subunits that are arranged in four stacked rings, resulting in a barrel-shaped structure. The two end rings are each formed by seven alpha subunits, and the two central rings are each formed by seven beta subunits. The catalytic chamber with the active sites is on the inside of the barrel.</text>
</comment>
<proteinExistence type="predicted"/>